<dbReference type="InterPro" id="IPR002562">
    <property type="entry name" value="3'-5'_exonuclease_dom"/>
</dbReference>
<dbReference type="RefSeq" id="WP_125467782.1">
    <property type="nucleotide sequence ID" value="NZ_RWBG01000003.1"/>
</dbReference>
<dbReference type="SMART" id="SM00482">
    <property type="entry name" value="POLAc"/>
    <property type="match status" value="1"/>
</dbReference>
<dbReference type="EC" id="2.7.7.7" evidence="2 15"/>
<sequence length="947" mass="107038">MSEQKRLFLVDAYALIFRGYYAFIKNPRINSKGVDTSAIMGFMNSLLDVIKRERPDHLAVCFDKGGSADRVEMFEAYKANRDETPEAIKVAVPYIQDILKAMHIPIMVKEGFEADDVIGTLSKQAEKQGYQTFMVTPDKDFAQLVSDNIFMYRPKSFGGGYETWGIPEVQKKFEVERPEQVIDFLGMMGDSSDNIPGLPGVGEKTAKKFLKAYGSMEGLFENIHELKGKMKEKVEANQELGLLSKKLATIMLDVPVEFDETDFEMSEPDIEGVTNIFQDLEFRRLTENFLKTFAPDQETPAPSKDNKAETKSKPKTNTTAGAGQFSLFGNDGKAPSETTPEYTRKVAKTTSHFYQSINTPLAKRLFIEKLMQQKSVCFDTETTGLNPLQAELVGIAFSWETGKGFYLPFPEDKTEAQDLIEELRPFFESETIEKIGQNLKYDIKVLAKYNIDVKGKLFDTMLAHYLINPDMRHNMDVLSETYLNYTPISIESLIGKKGKNQLSMRDVTLDKQTEYAVEDADITLQLKEHFQNELGQANTQTLFDEIEVPLLRVLADMELEGINLDTTFLNTLSKTLDKDIKDLETKIYKDAGEEFNIASPKQLGEILFGKLKLVDKPKKTKSGQYSTAEDVLSYLAKDHAIIQHVLDYRGLTKLKSTYVDTLPEQVDPKTKRVHTDYMQTVAATGRLSSNNPNLQNIPIRTERGRQVRKAFIPRSKDYTLLAADYSQIELRIIAALSEEETMIEAFKNGEDIHASTAAKVFNVPISEVTREQRSNAKTVNFGIIYGVSAFGLSNQTSLNRTEAKELIDTYYATYPKLKSYIGKQVDFARDHGYVQTVLGRRRYLKDINSRNAVVRGAAERNAVNAPIQGSAADIIKLAMISIHKKLKDGNFKTKMLLQVHDELVFDVYKPELETVSKLIKTDMEQAYKLIVPLDVDVDTGDNWLEAH</sequence>
<dbReference type="CDD" id="cd08637">
    <property type="entry name" value="DNA_pol_A_pol_I_C"/>
    <property type="match status" value="1"/>
</dbReference>
<proteinExistence type="inferred from homology"/>
<dbReference type="OrthoDB" id="9806424at2"/>
<dbReference type="Gene3D" id="3.30.420.10">
    <property type="entry name" value="Ribonuclease H-like superfamily/Ribonuclease H"/>
    <property type="match status" value="1"/>
</dbReference>
<dbReference type="CDD" id="cd09859">
    <property type="entry name" value="PIN_53EXO"/>
    <property type="match status" value="1"/>
</dbReference>
<dbReference type="InterPro" id="IPR036397">
    <property type="entry name" value="RNaseH_sf"/>
</dbReference>
<keyword evidence="13 16" id="KW-0234">DNA repair</keyword>
<dbReference type="CDD" id="cd06139">
    <property type="entry name" value="DNA_polA_I_Ecoli_like_exo"/>
    <property type="match status" value="1"/>
</dbReference>
<dbReference type="InterPro" id="IPR043502">
    <property type="entry name" value="DNA/RNA_pol_sf"/>
</dbReference>
<dbReference type="PROSITE" id="PS00447">
    <property type="entry name" value="DNA_POLYMERASE_A"/>
    <property type="match status" value="1"/>
</dbReference>
<organism evidence="21 22">
    <name type="scientific">Mangrovimonas spongiae</name>
    <dbReference type="NCBI Taxonomy" id="2494697"/>
    <lineage>
        <taxon>Bacteria</taxon>
        <taxon>Pseudomonadati</taxon>
        <taxon>Bacteroidota</taxon>
        <taxon>Flavobacteriia</taxon>
        <taxon>Flavobacteriales</taxon>
        <taxon>Flavobacteriaceae</taxon>
        <taxon>Mangrovimonas</taxon>
    </lineage>
</organism>
<dbReference type="GO" id="GO:0008409">
    <property type="term" value="F:5'-3' exonuclease activity"/>
    <property type="evidence" value="ECO:0007669"/>
    <property type="project" value="UniProtKB-UniRule"/>
</dbReference>
<dbReference type="SUPFAM" id="SSF56672">
    <property type="entry name" value="DNA/RNA polymerases"/>
    <property type="match status" value="1"/>
</dbReference>
<dbReference type="InterPro" id="IPR018320">
    <property type="entry name" value="DNA_polymerase_1"/>
</dbReference>
<dbReference type="Gene3D" id="1.10.150.20">
    <property type="entry name" value="5' to 3' exonuclease, C-terminal subdomain"/>
    <property type="match status" value="2"/>
</dbReference>
<evidence type="ECO:0000259" key="19">
    <source>
        <dbReference type="SMART" id="SM00475"/>
    </source>
</evidence>
<evidence type="ECO:0000256" key="2">
    <source>
        <dbReference type="ARBA" id="ARBA00012417"/>
    </source>
</evidence>
<dbReference type="PRINTS" id="PR00868">
    <property type="entry name" value="DNAPOLI"/>
</dbReference>
<evidence type="ECO:0000256" key="12">
    <source>
        <dbReference type="ARBA" id="ARBA00023125"/>
    </source>
</evidence>
<evidence type="ECO:0000256" key="1">
    <source>
        <dbReference type="ARBA" id="ARBA00007705"/>
    </source>
</evidence>
<dbReference type="Gene3D" id="1.20.1060.10">
    <property type="entry name" value="Taq DNA Polymerase, Chain T, domain 4"/>
    <property type="match status" value="1"/>
</dbReference>
<evidence type="ECO:0000256" key="11">
    <source>
        <dbReference type="ARBA" id="ARBA00022932"/>
    </source>
</evidence>
<dbReference type="Gene3D" id="3.30.70.370">
    <property type="match status" value="1"/>
</dbReference>
<feature type="domain" description="5'-3' exonuclease" evidence="19">
    <location>
        <begin position="5"/>
        <end position="266"/>
    </location>
</feature>
<keyword evidence="4 16" id="KW-0808">Transferase</keyword>
<dbReference type="Proteomes" id="UP000270620">
    <property type="component" value="Unassembled WGS sequence"/>
</dbReference>
<dbReference type="FunFam" id="1.10.150.20:FF:000002">
    <property type="entry name" value="DNA polymerase I"/>
    <property type="match status" value="1"/>
</dbReference>
<dbReference type="InterPro" id="IPR008918">
    <property type="entry name" value="HhH2"/>
</dbReference>
<evidence type="ECO:0000256" key="17">
    <source>
        <dbReference type="SAM" id="MobiDB-lite"/>
    </source>
</evidence>
<dbReference type="GO" id="GO:0003887">
    <property type="term" value="F:DNA-directed DNA polymerase activity"/>
    <property type="evidence" value="ECO:0007669"/>
    <property type="project" value="UniProtKB-UniRule"/>
</dbReference>
<dbReference type="SMART" id="SM00474">
    <property type="entry name" value="35EXOc"/>
    <property type="match status" value="1"/>
</dbReference>
<dbReference type="InterPro" id="IPR002421">
    <property type="entry name" value="5-3_exonuclease"/>
</dbReference>
<evidence type="ECO:0000256" key="6">
    <source>
        <dbReference type="ARBA" id="ARBA00022705"/>
    </source>
</evidence>
<evidence type="ECO:0000256" key="7">
    <source>
        <dbReference type="ARBA" id="ARBA00022722"/>
    </source>
</evidence>
<comment type="similarity">
    <text evidence="1 16">Belongs to the DNA polymerase type-A family.</text>
</comment>
<comment type="caution">
    <text evidence="21">The sequence shown here is derived from an EMBL/GenBank/DDBJ whole genome shotgun (WGS) entry which is preliminary data.</text>
</comment>
<dbReference type="EMBL" id="RWBG01000003">
    <property type="protein sequence ID" value="RSK39758.1"/>
    <property type="molecule type" value="Genomic_DNA"/>
</dbReference>
<protein>
    <recommendedName>
        <fullName evidence="3 15">DNA polymerase I</fullName>
        <ecNumber evidence="2 15">2.7.7.7</ecNumber>
    </recommendedName>
</protein>
<keyword evidence="9 16" id="KW-0378">Hydrolase</keyword>
<dbReference type="Gene3D" id="3.40.50.1010">
    <property type="entry name" value="5'-nuclease"/>
    <property type="match status" value="1"/>
</dbReference>
<dbReference type="InterPro" id="IPR012337">
    <property type="entry name" value="RNaseH-like_sf"/>
</dbReference>
<evidence type="ECO:0000256" key="13">
    <source>
        <dbReference type="ARBA" id="ARBA00023204"/>
    </source>
</evidence>
<dbReference type="FunFam" id="1.20.1060.10:FF:000001">
    <property type="entry name" value="DNA polymerase I"/>
    <property type="match status" value="1"/>
</dbReference>
<evidence type="ECO:0000313" key="21">
    <source>
        <dbReference type="EMBL" id="RSK39758.1"/>
    </source>
</evidence>
<feature type="region of interest" description="Disordered" evidence="17">
    <location>
        <begin position="293"/>
        <end position="339"/>
    </location>
</feature>
<dbReference type="InterPro" id="IPR001098">
    <property type="entry name" value="DNA-dir_DNA_pol_A_palm_dom"/>
</dbReference>
<dbReference type="PANTHER" id="PTHR10133:SF27">
    <property type="entry name" value="DNA POLYMERASE NU"/>
    <property type="match status" value="1"/>
</dbReference>
<dbReference type="GO" id="GO:0003677">
    <property type="term" value="F:DNA binding"/>
    <property type="evidence" value="ECO:0007669"/>
    <property type="project" value="UniProtKB-UniRule"/>
</dbReference>
<evidence type="ECO:0000256" key="15">
    <source>
        <dbReference type="NCBIfam" id="TIGR00593"/>
    </source>
</evidence>
<feature type="domain" description="3'-5' exonuclease" evidence="18">
    <location>
        <begin position="354"/>
        <end position="535"/>
    </location>
</feature>
<dbReference type="InterPro" id="IPR019760">
    <property type="entry name" value="DNA-dir_DNA_pol_A_CS"/>
</dbReference>
<dbReference type="InterPro" id="IPR020045">
    <property type="entry name" value="DNA_polI_H3TH"/>
</dbReference>
<dbReference type="SMART" id="SM00279">
    <property type="entry name" value="HhH2"/>
    <property type="match status" value="1"/>
</dbReference>
<keyword evidence="11 16" id="KW-0239">DNA-directed DNA polymerase</keyword>
<evidence type="ECO:0000256" key="5">
    <source>
        <dbReference type="ARBA" id="ARBA00022695"/>
    </source>
</evidence>
<evidence type="ECO:0000313" key="22">
    <source>
        <dbReference type="Proteomes" id="UP000270620"/>
    </source>
</evidence>
<dbReference type="GO" id="GO:0006302">
    <property type="term" value="P:double-strand break repair"/>
    <property type="evidence" value="ECO:0007669"/>
    <property type="project" value="TreeGrafter"/>
</dbReference>
<keyword evidence="10 16" id="KW-0269">Exonuclease</keyword>
<gene>
    <name evidence="16 21" type="primary">polA</name>
    <name evidence="21" type="ORF">EJA19_07690</name>
</gene>
<dbReference type="NCBIfam" id="NF004397">
    <property type="entry name" value="PRK05755.1"/>
    <property type="match status" value="1"/>
</dbReference>
<dbReference type="Pfam" id="PF02739">
    <property type="entry name" value="5_3_exonuc_N"/>
    <property type="match status" value="1"/>
</dbReference>
<evidence type="ECO:0000256" key="14">
    <source>
        <dbReference type="ARBA" id="ARBA00049244"/>
    </source>
</evidence>
<dbReference type="GO" id="GO:0008408">
    <property type="term" value="F:3'-5' exonuclease activity"/>
    <property type="evidence" value="ECO:0007669"/>
    <property type="project" value="UniProtKB-UniRule"/>
</dbReference>
<evidence type="ECO:0000259" key="20">
    <source>
        <dbReference type="SMART" id="SM00482"/>
    </source>
</evidence>
<dbReference type="SUPFAM" id="SSF47807">
    <property type="entry name" value="5' to 3' exonuclease, C-terminal subdomain"/>
    <property type="match status" value="1"/>
</dbReference>
<keyword evidence="7" id="KW-0540">Nuclease</keyword>
<dbReference type="SUPFAM" id="SSF53098">
    <property type="entry name" value="Ribonuclease H-like"/>
    <property type="match status" value="1"/>
</dbReference>
<dbReference type="PANTHER" id="PTHR10133">
    <property type="entry name" value="DNA POLYMERASE I"/>
    <property type="match status" value="1"/>
</dbReference>
<evidence type="ECO:0000256" key="16">
    <source>
        <dbReference type="RuleBase" id="RU004460"/>
    </source>
</evidence>
<dbReference type="InterPro" id="IPR029060">
    <property type="entry name" value="PIN-like_dom_sf"/>
</dbReference>
<keyword evidence="6 16" id="KW-0235">DNA replication</keyword>
<evidence type="ECO:0000256" key="10">
    <source>
        <dbReference type="ARBA" id="ARBA00022839"/>
    </source>
</evidence>
<feature type="domain" description="DNA-directed DNA polymerase family A palm" evidence="20">
    <location>
        <begin position="704"/>
        <end position="911"/>
    </location>
</feature>
<dbReference type="SUPFAM" id="SSF88723">
    <property type="entry name" value="PIN domain-like"/>
    <property type="match status" value="1"/>
</dbReference>
<dbReference type="SMART" id="SM00475">
    <property type="entry name" value="53EXOc"/>
    <property type="match status" value="1"/>
</dbReference>
<dbReference type="CDD" id="cd09898">
    <property type="entry name" value="H3TH_53EXO"/>
    <property type="match status" value="1"/>
</dbReference>
<dbReference type="GO" id="GO:0006261">
    <property type="term" value="P:DNA-templated DNA replication"/>
    <property type="evidence" value="ECO:0007669"/>
    <property type="project" value="UniProtKB-UniRule"/>
</dbReference>
<keyword evidence="5 16" id="KW-0548">Nucleotidyltransferase</keyword>
<name>A0A3R9NN68_9FLAO</name>
<keyword evidence="22" id="KW-1185">Reference proteome</keyword>
<dbReference type="InterPro" id="IPR020046">
    <property type="entry name" value="5-3_exonucl_a-hlix_arch_N"/>
</dbReference>
<dbReference type="Pfam" id="PF01612">
    <property type="entry name" value="DNA_pol_A_exo1"/>
    <property type="match status" value="1"/>
</dbReference>
<evidence type="ECO:0000256" key="9">
    <source>
        <dbReference type="ARBA" id="ARBA00022801"/>
    </source>
</evidence>
<dbReference type="FunFam" id="1.10.150.20:FF:000003">
    <property type="entry name" value="DNA polymerase I"/>
    <property type="match status" value="1"/>
</dbReference>
<dbReference type="NCBIfam" id="TIGR00593">
    <property type="entry name" value="pola"/>
    <property type="match status" value="1"/>
</dbReference>
<keyword evidence="8 16" id="KW-0227">DNA damage</keyword>
<comment type="catalytic activity">
    <reaction evidence="14 16">
        <text>DNA(n) + a 2'-deoxyribonucleoside 5'-triphosphate = DNA(n+1) + diphosphate</text>
        <dbReference type="Rhea" id="RHEA:22508"/>
        <dbReference type="Rhea" id="RHEA-COMP:17339"/>
        <dbReference type="Rhea" id="RHEA-COMP:17340"/>
        <dbReference type="ChEBI" id="CHEBI:33019"/>
        <dbReference type="ChEBI" id="CHEBI:61560"/>
        <dbReference type="ChEBI" id="CHEBI:173112"/>
        <dbReference type="EC" id="2.7.7.7"/>
    </reaction>
</comment>
<dbReference type="Pfam" id="PF01367">
    <property type="entry name" value="5_3_exonuc"/>
    <property type="match status" value="1"/>
</dbReference>
<reference evidence="21 22" key="1">
    <citation type="submission" date="2018-12" db="EMBL/GenBank/DDBJ databases">
        <title>Mangrovimonas spongiae sp. nov., a novel member of the genus Mangrovimonas isolated from marine sponge.</title>
        <authorList>
            <person name="Zhuang L."/>
            <person name="Luo L."/>
        </authorList>
    </citation>
    <scope>NUCLEOTIDE SEQUENCE [LARGE SCALE GENOMIC DNA]</scope>
    <source>
        <strain evidence="21 22">HN-E26</strain>
    </source>
</reference>
<accession>A0A3R9NN68</accession>
<dbReference type="InterPro" id="IPR036279">
    <property type="entry name" value="5-3_exonuclease_C_sf"/>
</dbReference>
<evidence type="ECO:0000259" key="18">
    <source>
        <dbReference type="SMART" id="SM00474"/>
    </source>
</evidence>
<comment type="function">
    <text evidence="16">In addition to polymerase activity, this DNA polymerase exhibits 3'-5' and 5'-3' exonuclease activity.</text>
</comment>
<dbReference type="InterPro" id="IPR002298">
    <property type="entry name" value="DNA_polymerase_A"/>
</dbReference>
<evidence type="ECO:0000256" key="4">
    <source>
        <dbReference type="ARBA" id="ARBA00022679"/>
    </source>
</evidence>
<dbReference type="AlphaFoldDB" id="A0A3R9NN68"/>
<keyword evidence="12 16" id="KW-0238">DNA-binding</keyword>
<evidence type="ECO:0000256" key="8">
    <source>
        <dbReference type="ARBA" id="ARBA00022763"/>
    </source>
</evidence>
<evidence type="ECO:0000256" key="3">
    <source>
        <dbReference type="ARBA" id="ARBA00020311"/>
    </source>
</evidence>
<dbReference type="Pfam" id="PF00476">
    <property type="entry name" value="DNA_pol_A"/>
    <property type="match status" value="1"/>
</dbReference>